<comment type="similarity">
    <text evidence="1">Belongs to the ABC transporter superfamily.</text>
</comment>
<reference evidence="6 7" key="1">
    <citation type="submission" date="2017-12" db="EMBL/GenBank/DDBJ databases">
        <title>Taxonomic description and draft genome of Pradoshia cofamensis Gen. nov., sp. nov., a thermotolerant bacillale isolated from anterior gut of earthworm Eisenia fetida.</title>
        <authorList>
            <person name="Saha T."/>
            <person name="Chakraborty R."/>
        </authorList>
    </citation>
    <scope>NUCLEOTIDE SEQUENCE [LARGE SCALE GENOMIC DNA]</scope>
    <source>
        <strain evidence="6 7">EAG3</strain>
    </source>
</reference>
<keyword evidence="4 6" id="KW-0067">ATP-binding</keyword>
<comment type="caution">
    <text evidence="6">The sequence shown here is derived from an EMBL/GenBank/DDBJ whole genome shotgun (WGS) entry which is preliminary data.</text>
</comment>
<evidence type="ECO:0000256" key="2">
    <source>
        <dbReference type="ARBA" id="ARBA00022448"/>
    </source>
</evidence>
<dbReference type="AlphaFoldDB" id="A0A2S7N4V5"/>
<dbReference type="InterPro" id="IPR017871">
    <property type="entry name" value="ABC_transporter-like_CS"/>
</dbReference>
<dbReference type="InterPro" id="IPR027417">
    <property type="entry name" value="P-loop_NTPase"/>
</dbReference>
<dbReference type="InterPro" id="IPR003439">
    <property type="entry name" value="ABC_transporter-like_ATP-bd"/>
</dbReference>
<feature type="domain" description="ABC transporter" evidence="5">
    <location>
        <begin position="6"/>
        <end position="234"/>
    </location>
</feature>
<dbReference type="RefSeq" id="WP_104848152.1">
    <property type="nucleotide sequence ID" value="NZ_PKOZ01000001.1"/>
</dbReference>
<dbReference type="GO" id="GO:0005524">
    <property type="term" value="F:ATP binding"/>
    <property type="evidence" value="ECO:0007669"/>
    <property type="project" value="UniProtKB-KW"/>
</dbReference>
<proteinExistence type="inferred from homology"/>
<accession>A0A2S7N4V5</accession>
<gene>
    <name evidence="6" type="ORF">CYL18_04060</name>
</gene>
<keyword evidence="7" id="KW-1185">Reference proteome</keyword>
<dbReference type="Proteomes" id="UP000239663">
    <property type="component" value="Unassembled WGS sequence"/>
</dbReference>
<dbReference type="InterPro" id="IPR003593">
    <property type="entry name" value="AAA+_ATPase"/>
</dbReference>
<dbReference type="Gene3D" id="3.40.50.300">
    <property type="entry name" value="P-loop containing nucleotide triphosphate hydrolases"/>
    <property type="match status" value="1"/>
</dbReference>
<keyword evidence="2" id="KW-0813">Transport</keyword>
<evidence type="ECO:0000256" key="4">
    <source>
        <dbReference type="ARBA" id="ARBA00022840"/>
    </source>
</evidence>
<protein>
    <submittedName>
        <fullName evidence="6">Bacitracin ABC transporter ATP-binding protein</fullName>
    </submittedName>
</protein>
<evidence type="ECO:0000313" key="6">
    <source>
        <dbReference type="EMBL" id="PQD97057.1"/>
    </source>
</evidence>
<dbReference type="PANTHER" id="PTHR43335">
    <property type="entry name" value="ABC TRANSPORTER, ATP-BINDING PROTEIN"/>
    <property type="match status" value="1"/>
</dbReference>
<evidence type="ECO:0000313" key="7">
    <source>
        <dbReference type="Proteomes" id="UP000239663"/>
    </source>
</evidence>
<evidence type="ECO:0000256" key="3">
    <source>
        <dbReference type="ARBA" id="ARBA00022741"/>
    </source>
</evidence>
<dbReference type="GO" id="GO:0016887">
    <property type="term" value="F:ATP hydrolysis activity"/>
    <property type="evidence" value="ECO:0007669"/>
    <property type="project" value="InterPro"/>
</dbReference>
<dbReference type="EMBL" id="PKOZ01000001">
    <property type="protein sequence ID" value="PQD97057.1"/>
    <property type="molecule type" value="Genomic_DNA"/>
</dbReference>
<dbReference type="PROSITE" id="PS00211">
    <property type="entry name" value="ABC_TRANSPORTER_1"/>
    <property type="match status" value="1"/>
</dbReference>
<dbReference type="SUPFAM" id="SSF52540">
    <property type="entry name" value="P-loop containing nucleoside triphosphate hydrolases"/>
    <property type="match status" value="1"/>
</dbReference>
<dbReference type="PROSITE" id="PS50893">
    <property type="entry name" value="ABC_TRANSPORTER_2"/>
    <property type="match status" value="1"/>
</dbReference>
<sequence length="306" mass="34180">MVKTVLHIKAVGKKIGRQQILEDITLEVQAGEIFGLIGPNGAGKTTLIRMICGLMKHSEGEIRIMNHDINSSFRAAIRELGAVIENPAFYLDLTGWQNLWLVANLYKGITKERILEVAGLVGLEESIHDKVDTYSLGMKQRLGIAQAILHKPRLLILDEPTNGLDPSGIHDLRGHLLCLAREEGTAIFLSTHLLSEVEMLCDRIAIMKDGRLLDIRQTVQEEVLVIETDEHEKACVLLNERYSVLASDKGQIRLAVEKAEVPALNALLVHNQINVYHLAYENQGLEQMFLQSVADRRLKKNDFDAG</sequence>
<evidence type="ECO:0000259" key="5">
    <source>
        <dbReference type="PROSITE" id="PS50893"/>
    </source>
</evidence>
<dbReference type="PANTHER" id="PTHR43335:SF4">
    <property type="entry name" value="ABC TRANSPORTER, ATP-BINDING PROTEIN"/>
    <property type="match status" value="1"/>
</dbReference>
<evidence type="ECO:0000256" key="1">
    <source>
        <dbReference type="ARBA" id="ARBA00005417"/>
    </source>
</evidence>
<name>A0A2S7N4V5_9BACI</name>
<dbReference type="SMART" id="SM00382">
    <property type="entry name" value="AAA"/>
    <property type="match status" value="1"/>
</dbReference>
<organism evidence="6 7">
    <name type="scientific">Pradoshia eiseniae</name>
    <dbReference type="NCBI Taxonomy" id="2064768"/>
    <lineage>
        <taxon>Bacteria</taxon>
        <taxon>Bacillati</taxon>
        <taxon>Bacillota</taxon>
        <taxon>Bacilli</taxon>
        <taxon>Bacillales</taxon>
        <taxon>Bacillaceae</taxon>
        <taxon>Pradoshia</taxon>
    </lineage>
</organism>
<keyword evidence="3" id="KW-0547">Nucleotide-binding</keyword>
<dbReference type="OrthoDB" id="9804819at2"/>
<dbReference type="Pfam" id="PF00005">
    <property type="entry name" value="ABC_tran"/>
    <property type="match status" value="1"/>
</dbReference>